<organism evidence="1 2">
    <name type="scientific">Lasius platythorax</name>
    <dbReference type="NCBI Taxonomy" id="488582"/>
    <lineage>
        <taxon>Eukaryota</taxon>
        <taxon>Metazoa</taxon>
        <taxon>Ecdysozoa</taxon>
        <taxon>Arthropoda</taxon>
        <taxon>Hexapoda</taxon>
        <taxon>Insecta</taxon>
        <taxon>Pterygota</taxon>
        <taxon>Neoptera</taxon>
        <taxon>Endopterygota</taxon>
        <taxon>Hymenoptera</taxon>
        <taxon>Apocrita</taxon>
        <taxon>Aculeata</taxon>
        <taxon>Formicoidea</taxon>
        <taxon>Formicidae</taxon>
        <taxon>Formicinae</taxon>
        <taxon>Lasius</taxon>
        <taxon>Lasius</taxon>
    </lineage>
</organism>
<reference evidence="1" key="1">
    <citation type="submission" date="2024-04" db="EMBL/GenBank/DDBJ databases">
        <authorList>
            <consortium name="Molecular Ecology Group"/>
        </authorList>
    </citation>
    <scope>NUCLEOTIDE SEQUENCE</scope>
</reference>
<accession>A0AAV2P468</accession>
<dbReference type="AlphaFoldDB" id="A0AAV2P468"/>
<proteinExistence type="predicted"/>
<keyword evidence="2" id="KW-1185">Reference proteome</keyword>
<sequence>MFFTPVSLIEPWTVYNTTERVCDENHCGLLLCDVLLPIYICEIAYLKAQKGDRRYTHQTAFLEKVAACIVCGQAVVHVGIICEHVNEKTSVRSQIQQTLR</sequence>
<evidence type="ECO:0000313" key="2">
    <source>
        <dbReference type="Proteomes" id="UP001497644"/>
    </source>
</evidence>
<dbReference type="Proteomes" id="UP001497644">
    <property type="component" value="Chromosome 7"/>
</dbReference>
<evidence type="ECO:0000313" key="1">
    <source>
        <dbReference type="EMBL" id="CAL1686733.1"/>
    </source>
</evidence>
<dbReference type="EMBL" id="OZ034830">
    <property type="protein sequence ID" value="CAL1686733.1"/>
    <property type="molecule type" value="Genomic_DNA"/>
</dbReference>
<protein>
    <submittedName>
        <fullName evidence="1">Uncharacterized protein</fullName>
    </submittedName>
</protein>
<name>A0AAV2P468_9HYME</name>
<gene>
    <name evidence="1" type="ORF">LPLAT_LOCUS12069</name>
</gene>